<dbReference type="eggNOG" id="COG1378">
    <property type="taxonomic scope" value="Bacteria"/>
</dbReference>
<evidence type="ECO:0000313" key="2">
    <source>
        <dbReference type="EMBL" id="AIE84015.1"/>
    </source>
</evidence>
<dbReference type="InterPro" id="IPR051797">
    <property type="entry name" value="TrmB-like"/>
</dbReference>
<feature type="domain" description="Transcription regulator TrmB N-terminal" evidence="1">
    <location>
        <begin position="9"/>
        <end position="72"/>
    </location>
</feature>
<dbReference type="EMBL" id="CP007139">
    <property type="protein sequence ID" value="AIE84015.1"/>
    <property type="molecule type" value="Genomic_DNA"/>
</dbReference>
<sequence length="266" mass="28677">MDAVSALTPFGFTGLEAEIYSFLLTESPATGYRIAQGLGKPVANTYKAIQTLQAKGAIVVEEGESRLCRAVPSDELLDRLAKEYDARRIAAKQFLAGLGSPEHDQRIYFIRAYLQAMHRLRTMLGEAEEIALLSAKSSVVQALADDLAAAVARGVEVFVKTDAVVTIPRVETMVSSREDDLLRTVSIVRLVVDGEQHLVGALSEASTEAIWSRHPALSLSQHEGLAAELTLLEIAERLEDGAGPKRLTRALSTVKPASKTPGAKNV</sequence>
<dbReference type="Proteomes" id="UP000027982">
    <property type="component" value="Chromosome"/>
</dbReference>
<organism evidence="2 3">
    <name type="scientific">Fimbriimonas ginsengisoli Gsoil 348</name>
    <dbReference type="NCBI Taxonomy" id="661478"/>
    <lineage>
        <taxon>Bacteria</taxon>
        <taxon>Bacillati</taxon>
        <taxon>Armatimonadota</taxon>
        <taxon>Fimbriimonadia</taxon>
        <taxon>Fimbriimonadales</taxon>
        <taxon>Fimbriimonadaceae</taxon>
        <taxon>Fimbriimonas</taxon>
    </lineage>
</organism>
<dbReference type="SUPFAM" id="SSF46785">
    <property type="entry name" value="Winged helix' DNA-binding domain"/>
    <property type="match status" value="1"/>
</dbReference>
<dbReference type="AlphaFoldDB" id="A0A068NMM7"/>
<dbReference type="KEGG" id="fgi:OP10G_0647"/>
<dbReference type="OrthoDB" id="1493540at2"/>
<accession>A0A068NMM7</accession>
<dbReference type="STRING" id="661478.OP10G_0647"/>
<dbReference type="PANTHER" id="PTHR34293:SF1">
    <property type="entry name" value="HTH-TYPE TRANSCRIPTIONAL REGULATOR TRMBL2"/>
    <property type="match status" value="1"/>
</dbReference>
<dbReference type="PANTHER" id="PTHR34293">
    <property type="entry name" value="HTH-TYPE TRANSCRIPTIONAL REGULATOR TRMBL2"/>
    <property type="match status" value="1"/>
</dbReference>
<dbReference type="InterPro" id="IPR036388">
    <property type="entry name" value="WH-like_DNA-bd_sf"/>
</dbReference>
<keyword evidence="3" id="KW-1185">Reference proteome</keyword>
<dbReference type="Pfam" id="PF01978">
    <property type="entry name" value="TrmB"/>
    <property type="match status" value="1"/>
</dbReference>
<dbReference type="InterPro" id="IPR036390">
    <property type="entry name" value="WH_DNA-bd_sf"/>
</dbReference>
<name>A0A068NMM7_FIMGI</name>
<dbReference type="Gene3D" id="1.10.10.10">
    <property type="entry name" value="Winged helix-like DNA-binding domain superfamily/Winged helix DNA-binding domain"/>
    <property type="match status" value="1"/>
</dbReference>
<gene>
    <name evidence="2" type="ORF">OP10G_0647</name>
</gene>
<dbReference type="HOGENOM" id="CLU_072493_1_1_0"/>
<protein>
    <submittedName>
        <fullName evidence="2">Transcriptional regulator, TrmB</fullName>
    </submittedName>
</protein>
<reference evidence="2 3" key="1">
    <citation type="journal article" date="2014" name="PLoS ONE">
        <title>The first complete genome sequence of the class fimbriimonadia in the phylum armatimonadetes.</title>
        <authorList>
            <person name="Hu Z.Y."/>
            <person name="Wang Y.Z."/>
            <person name="Im W.T."/>
            <person name="Wang S.Y."/>
            <person name="Zhao G.P."/>
            <person name="Zheng H.J."/>
            <person name="Quan Z.X."/>
        </authorList>
    </citation>
    <scope>NUCLEOTIDE SEQUENCE [LARGE SCALE GENOMIC DNA]</scope>
    <source>
        <strain evidence="2">Gsoil 348</strain>
    </source>
</reference>
<evidence type="ECO:0000313" key="3">
    <source>
        <dbReference type="Proteomes" id="UP000027982"/>
    </source>
</evidence>
<dbReference type="RefSeq" id="WP_025227333.1">
    <property type="nucleotide sequence ID" value="NZ_CP007139.1"/>
</dbReference>
<evidence type="ECO:0000259" key="1">
    <source>
        <dbReference type="Pfam" id="PF01978"/>
    </source>
</evidence>
<dbReference type="InterPro" id="IPR002831">
    <property type="entry name" value="Tscrpt_reg_TrmB_N"/>
</dbReference>
<proteinExistence type="predicted"/>